<protein>
    <recommendedName>
        <fullName evidence="3">SGNH/GDSL hydrolase family protein</fullName>
    </recommendedName>
</protein>
<evidence type="ECO:0000313" key="1">
    <source>
        <dbReference type="EMBL" id="MFB9054506.1"/>
    </source>
</evidence>
<gene>
    <name evidence="1" type="ORF">ACFFVB_15560</name>
</gene>
<accession>A0ABV5F4Z0</accession>
<evidence type="ECO:0008006" key="3">
    <source>
        <dbReference type="Google" id="ProtNLM"/>
    </source>
</evidence>
<dbReference type="Proteomes" id="UP001589605">
    <property type="component" value="Unassembled WGS sequence"/>
</dbReference>
<proteinExistence type="predicted"/>
<name>A0ABV5F4Z0_9FLAO</name>
<dbReference type="RefSeq" id="WP_382384145.1">
    <property type="nucleotide sequence ID" value="NZ_JBHMEZ010000013.1"/>
</dbReference>
<organism evidence="1 2">
    <name type="scientific">Formosa undariae</name>
    <dbReference type="NCBI Taxonomy" id="1325436"/>
    <lineage>
        <taxon>Bacteria</taxon>
        <taxon>Pseudomonadati</taxon>
        <taxon>Bacteroidota</taxon>
        <taxon>Flavobacteriia</taxon>
        <taxon>Flavobacteriales</taxon>
        <taxon>Flavobacteriaceae</taxon>
        <taxon>Formosa</taxon>
    </lineage>
</organism>
<keyword evidence="2" id="KW-1185">Reference proteome</keyword>
<dbReference type="EMBL" id="JBHMEZ010000013">
    <property type="protein sequence ID" value="MFB9054506.1"/>
    <property type="molecule type" value="Genomic_DNA"/>
</dbReference>
<evidence type="ECO:0000313" key="2">
    <source>
        <dbReference type="Proteomes" id="UP001589605"/>
    </source>
</evidence>
<reference evidence="1 2" key="1">
    <citation type="submission" date="2024-09" db="EMBL/GenBank/DDBJ databases">
        <authorList>
            <person name="Sun Q."/>
            <person name="Mori K."/>
        </authorList>
    </citation>
    <scope>NUCLEOTIDE SEQUENCE [LARGE SCALE GENOMIC DNA]</scope>
    <source>
        <strain evidence="1 2">CECT 8286</strain>
    </source>
</reference>
<comment type="caution">
    <text evidence="1">The sequence shown here is derived from an EMBL/GenBank/DDBJ whole genome shotgun (WGS) entry which is preliminary data.</text>
</comment>
<sequence>MKKFLKSIFIFAISVMCFSLLFIVPYINADPYFDFFKKNNYSWIYRFQMLGDLSTKKLIHSDSDYNSFIFGSSRTTGVYGCYLEQKIPDSEFYHFANWSESIGGIYKKIKLIDSLGYSLDNTIIYLDTDYTFEGDGKEHEYDHYLITGENRFSYLHNHFKTYYENFSLDKFDILLGNSISGENFPNRDSDPVTNDAYHRCNDITVIKNYAKVKKDIPYLKKMDSLIESGFMYKREAVQKQQIPQISTIEKKYLEKIAELFKKHNTNYYIVVTPLYDQYKFHKDDLTILNTIFPDRVFDFSGINSFTIDPYNFPDRKHFQPYISKKILDSIVR</sequence>